<accession>A0A0K1W2C5</accession>
<protein>
    <submittedName>
        <fullName evidence="2">Uncharacterized protein</fullName>
    </submittedName>
</protein>
<dbReference type="Proteomes" id="UP000067476">
    <property type="component" value="Chromosome"/>
</dbReference>
<keyword evidence="1" id="KW-1133">Transmembrane helix</keyword>
<feature type="transmembrane region" description="Helical" evidence="1">
    <location>
        <begin position="5"/>
        <end position="26"/>
    </location>
</feature>
<keyword evidence="3" id="KW-1185">Reference proteome</keyword>
<evidence type="ECO:0000256" key="1">
    <source>
        <dbReference type="SAM" id="Phobius"/>
    </source>
</evidence>
<dbReference type="KEGG" id="sll:SLITO_v1c08650"/>
<evidence type="ECO:0000313" key="3">
    <source>
        <dbReference type="Proteomes" id="UP000067476"/>
    </source>
</evidence>
<organism evidence="2 3">
    <name type="scientific">Spiroplasma litorale</name>
    <dbReference type="NCBI Taxonomy" id="216942"/>
    <lineage>
        <taxon>Bacteria</taxon>
        <taxon>Bacillati</taxon>
        <taxon>Mycoplasmatota</taxon>
        <taxon>Mollicutes</taxon>
        <taxon>Entomoplasmatales</taxon>
        <taxon>Spiroplasmataceae</taxon>
        <taxon>Spiroplasma</taxon>
    </lineage>
</organism>
<proteinExistence type="predicted"/>
<reference evidence="2 3" key="1">
    <citation type="journal article" date="2015" name="Genome Announc.">
        <title>Complete Genome Sequence of Spiroplasma litorale TN-1T (DSM 21781), a Bacterium Isolated from a Green-Eyed Horsefly (Tabanus nigrovittatus).</title>
        <authorList>
            <person name="Lo W.S."/>
            <person name="Lai Y.C."/>
            <person name="Lien Y.W."/>
            <person name="Wang T.H."/>
            <person name="Kuo C.H."/>
        </authorList>
    </citation>
    <scope>NUCLEOTIDE SEQUENCE [LARGE SCALE GENOMIC DNA]</scope>
    <source>
        <strain evidence="2 3">TN-1</strain>
    </source>
</reference>
<name>A0A0K1W2C5_9MOLU</name>
<sequence>MKKLIFLSTSIMLSFAILVLPLFWIINSFNKNQINRQPNTTHNNNNLDENNQGFYDLNKLKNSLKSDLGDFDMLSTQIISEKFLELNKSDSKIANLSVNDVYVSLTKITGARIKLEGFIGYIDVKYLLTDISKMVDKTDIGTIDKLDDVNVFKKFKNINPKLRNIDIESYFSIGYGSLNELSLNKKNIQSNLRTSSSDLMIQYKLSNLDGLILNRYIGDVAKIDKEQIISRIEVSNESNDNYKLIEKEVEKIDVLSNEINYNNAKVQLNEENFNDNTSIVNFSVNNLNGLVTETDLGLINSITEDELQKQILNKNPLLQKYLDNNKKIQLNVKDLKLRNAAFTLSSGLTQDIKITYQCENVDGIITNLNLDPIENWDKNEPIKQLITAIKNKNPILNNIKDDSLFEIDKNSIKHDNFTITDRDVNSRFEVKINGYKGSVKPNFKVRRKEVKEVIKTNNIGKFYWTTKQEIIDRISMYNNNIPFDLENFELVNLTYDSVDVNSKTDSLRYFGNTKIIFNTDFNNNGKNMSIYGTENTDVDGMVARTNSIIEEATLSHNYTDTNGAQRFKFDYTIPFSIKDAYNYNNDSKLKLYAKITLKKFKSTGYQGKIGDYMGGYNSTLVEVPLSEINNLGSNQSYSTDVNTNNEFKDMEISYRSRNFWSQCNNRSTLKLSSTIKMSITKGSVNNDNQNISFAFEVTNRMNDYSTCDQFDTSYEFNIQKVSIE</sequence>
<dbReference type="AlphaFoldDB" id="A0A0K1W2C5"/>
<dbReference type="STRING" id="216942.SLITO_v1c08650"/>
<gene>
    <name evidence="2" type="ORF">SLITO_v1c08650</name>
</gene>
<keyword evidence="1" id="KW-0812">Transmembrane</keyword>
<dbReference type="PATRIC" id="fig|216942.3.peg.880"/>
<keyword evidence="1" id="KW-0472">Membrane</keyword>
<dbReference type="OrthoDB" id="388491at2"/>
<dbReference type="EMBL" id="CP012357">
    <property type="protein sequence ID" value="AKX34480.1"/>
    <property type="molecule type" value="Genomic_DNA"/>
</dbReference>
<dbReference type="RefSeq" id="WP_075058568.1">
    <property type="nucleotide sequence ID" value="NZ_CP012357.1"/>
</dbReference>
<evidence type="ECO:0000313" key="2">
    <source>
        <dbReference type="EMBL" id="AKX34480.1"/>
    </source>
</evidence>